<name>A0A0V1GE25_9BILA</name>
<proteinExistence type="predicted"/>
<dbReference type="EMBL" id="JYDP01002764">
    <property type="protein sequence ID" value="KRY96510.1"/>
    <property type="molecule type" value="Genomic_DNA"/>
</dbReference>
<protein>
    <submittedName>
        <fullName evidence="1">Uncharacterized protein</fullName>
    </submittedName>
</protein>
<organism evidence="1 2">
    <name type="scientific">Trichinella zimbabwensis</name>
    <dbReference type="NCBI Taxonomy" id="268475"/>
    <lineage>
        <taxon>Eukaryota</taxon>
        <taxon>Metazoa</taxon>
        <taxon>Ecdysozoa</taxon>
        <taxon>Nematoda</taxon>
        <taxon>Enoplea</taxon>
        <taxon>Dorylaimia</taxon>
        <taxon>Trichinellida</taxon>
        <taxon>Trichinellidae</taxon>
        <taxon>Trichinella</taxon>
    </lineage>
</organism>
<sequence length="30" mass="3368">MQIFMRCLTVCLLSSYSSPEASTIISNNEE</sequence>
<gene>
    <name evidence="1" type="ORF">T11_12387</name>
</gene>
<dbReference type="Proteomes" id="UP000055024">
    <property type="component" value="Unassembled WGS sequence"/>
</dbReference>
<evidence type="ECO:0000313" key="1">
    <source>
        <dbReference type="EMBL" id="KRY96510.1"/>
    </source>
</evidence>
<reference evidence="1 2" key="1">
    <citation type="submission" date="2015-01" db="EMBL/GenBank/DDBJ databases">
        <title>Evolution of Trichinella species and genotypes.</title>
        <authorList>
            <person name="Korhonen P.K."/>
            <person name="Edoardo P."/>
            <person name="Giuseppe L.R."/>
            <person name="Gasser R.B."/>
        </authorList>
    </citation>
    <scope>NUCLEOTIDE SEQUENCE [LARGE SCALE GENOMIC DNA]</scope>
    <source>
        <strain evidence="1">ISS1029</strain>
    </source>
</reference>
<evidence type="ECO:0000313" key="2">
    <source>
        <dbReference type="Proteomes" id="UP000055024"/>
    </source>
</evidence>
<dbReference type="AlphaFoldDB" id="A0A0V1GE25"/>
<keyword evidence="2" id="KW-1185">Reference proteome</keyword>
<accession>A0A0V1GE25</accession>
<comment type="caution">
    <text evidence="1">The sequence shown here is derived from an EMBL/GenBank/DDBJ whole genome shotgun (WGS) entry which is preliminary data.</text>
</comment>